<dbReference type="GO" id="GO:0016042">
    <property type="term" value="P:lipid catabolic process"/>
    <property type="evidence" value="ECO:0007669"/>
    <property type="project" value="InterPro"/>
</dbReference>
<gene>
    <name evidence="3" type="ORF">M409DRAFT_68657</name>
</gene>
<dbReference type="Pfam" id="PF12697">
    <property type="entry name" value="Abhydrolase_6"/>
    <property type="match status" value="1"/>
</dbReference>
<keyword evidence="4" id="KW-1185">Reference proteome</keyword>
<sequence length="482" mass="52328">MLALPRLIPLAALCVATLCAAQSTNPSPAELAAYGAAWETSQHASADPAWYETPENFSDTLKPGVLLKVEYATNLTNYTVPGSLSMSRIIYTTLDVHGSVLPTSAYILWPYHALPENDTLGYDVVLWAHGTSGLFAPCAPSNYRSLQYHFMVPYLLATQGMVVVAPDYAGLGVGSFPNGTRIYHPWATSPAQANDMAYAIQAARSAFPQYLAPGGPFVAMGHSEGGRNAWGFAERQVISPVDGYRGTVLLAPAASPIDIIEDAIKNPDAPWSIPGQSLQTLTIPSVTAVYPSYNWAGFTNVSADIFFNAYDRFQGCIPTLNIVYGTTPPSQLAQRGWSNASEVRAWQNLTRVGNKRFAGPILLLAGNNNGSDGIIPYDGPLSSSVLSTADQLCDLMEQREWDESLQVVGFKDVDHFPLIQASQSMWLDWIKQRLNGVSSSPPSGCSIGSMRAFRDGRDSFQAIPPNFLVEWVNATDQWQYSL</sequence>
<proteinExistence type="predicted"/>
<evidence type="ECO:0000256" key="1">
    <source>
        <dbReference type="SAM" id="SignalP"/>
    </source>
</evidence>
<dbReference type="InterPro" id="IPR005152">
    <property type="entry name" value="Lipase_secreted"/>
</dbReference>
<reference evidence="3" key="1">
    <citation type="journal article" date="2020" name="Stud. Mycol.">
        <title>101 Dothideomycetes genomes: a test case for predicting lifestyles and emergence of pathogens.</title>
        <authorList>
            <person name="Haridas S."/>
            <person name="Albert R."/>
            <person name="Binder M."/>
            <person name="Bloem J."/>
            <person name="Labutti K."/>
            <person name="Salamov A."/>
            <person name="Andreopoulos B."/>
            <person name="Baker S."/>
            <person name="Barry K."/>
            <person name="Bills G."/>
            <person name="Bluhm B."/>
            <person name="Cannon C."/>
            <person name="Castanera R."/>
            <person name="Culley D."/>
            <person name="Daum C."/>
            <person name="Ezra D."/>
            <person name="Gonzalez J."/>
            <person name="Henrissat B."/>
            <person name="Kuo A."/>
            <person name="Liang C."/>
            <person name="Lipzen A."/>
            <person name="Lutzoni F."/>
            <person name="Magnuson J."/>
            <person name="Mondo S."/>
            <person name="Nolan M."/>
            <person name="Ohm R."/>
            <person name="Pangilinan J."/>
            <person name="Park H.-J."/>
            <person name="Ramirez L."/>
            <person name="Alfaro M."/>
            <person name="Sun H."/>
            <person name="Tritt A."/>
            <person name="Yoshinaga Y."/>
            <person name="Zwiers L.-H."/>
            <person name="Turgeon B."/>
            <person name="Goodwin S."/>
            <person name="Spatafora J."/>
            <person name="Crous P."/>
            <person name="Grigoriev I."/>
        </authorList>
    </citation>
    <scope>NUCLEOTIDE SEQUENCE</scope>
    <source>
        <strain evidence="3">ATCC 36951</strain>
    </source>
</reference>
<dbReference type="PANTHER" id="PTHR34853:SF1">
    <property type="entry name" value="LIPASE 5"/>
    <property type="match status" value="1"/>
</dbReference>
<organism evidence="3 4">
    <name type="scientific">Zasmidium cellare ATCC 36951</name>
    <dbReference type="NCBI Taxonomy" id="1080233"/>
    <lineage>
        <taxon>Eukaryota</taxon>
        <taxon>Fungi</taxon>
        <taxon>Dikarya</taxon>
        <taxon>Ascomycota</taxon>
        <taxon>Pezizomycotina</taxon>
        <taxon>Dothideomycetes</taxon>
        <taxon>Dothideomycetidae</taxon>
        <taxon>Mycosphaerellales</taxon>
        <taxon>Mycosphaerellaceae</taxon>
        <taxon>Zasmidium</taxon>
    </lineage>
</organism>
<dbReference type="EMBL" id="ML993610">
    <property type="protein sequence ID" value="KAF2163008.1"/>
    <property type="molecule type" value="Genomic_DNA"/>
</dbReference>
<dbReference type="SUPFAM" id="SSF53474">
    <property type="entry name" value="alpha/beta-Hydrolases"/>
    <property type="match status" value="1"/>
</dbReference>
<feature type="domain" description="AB hydrolase-1" evidence="2">
    <location>
        <begin position="126"/>
        <end position="420"/>
    </location>
</feature>
<feature type="chain" id="PRO_5025405739" description="AB hydrolase-1 domain-containing protein" evidence="1">
    <location>
        <begin position="22"/>
        <end position="482"/>
    </location>
</feature>
<dbReference type="Gene3D" id="3.40.50.1820">
    <property type="entry name" value="alpha/beta hydrolase"/>
    <property type="match status" value="1"/>
</dbReference>
<evidence type="ECO:0000259" key="2">
    <source>
        <dbReference type="Pfam" id="PF12697"/>
    </source>
</evidence>
<feature type="signal peptide" evidence="1">
    <location>
        <begin position="1"/>
        <end position="21"/>
    </location>
</feature>
<dbReference type="PIRSF" id="PIRSF029171">
    <property type="entry name" value="Esterase_LipA"/>
    <property type="match status" value="1"/>
</dbReference>
<protein>
    <recommendedName>
        <fullName evidence="2">AB hydrolase-1 domain-containing protein</fullName>
    </recommendedName>
</protein>
<dbReference type="Proteomes" id="UP000799537">
    <property type="component" value="Unassembled WGS sequence"/>
</dbReference>
<dbReference type="GO" id="GO:0004806">
    <property type="term" value="F:triacylglycerol lipase activity"/>
    <property type="evidence" value="ECO:0007669"/>
    <property type="project" value="InterPro"/>
</dbReference>
<dbReference type="PANTHER" id="PTHR34853">
    <property type="match status" value="1"/>
</dbReference>
<dbReference type="InterPro" id="IPR000073">
    <property type="entry name" value="AB_hydrolase_1"/>
</dbReference>
<dbReference type="OrthoDB" id="5382058at2759"/>
<dbReference type="InterPro" id="IPR029058">
    <property type="entry name" value="AB_hydrolase_fold"/>
</dbReference>
<keyword evidence="1" id="KW-0732">Signal</keyword>
<name>A0A6A6C9T9_ZASCE</name>
<dbReference type="AlphaFoldDB" id="A0A6A6C9T9"/>
<dbReference type="GeneID" id="54571207"/>
<accession>A0A6A6C9T9</accession>
<dbReference type="RefSeq" id="XP_033663897.1">
    <property type="nucleotide sequence ID" value="XM_033817935.1"/>
</dbReference>
<evidence type="ECO:0000313" key="3">
    <source>
        <dbReference type="EMBL" id="KAF2163008.1"/>
    </source>
</evidence>
<evidence type="ECO:0000313" key="4">
    <source>
        <dbReference type="Proteomes" id="UP000799537"/>
    </source>
</evidence>